<evidence type="ECO:0000259" key="3">
    <source>
        <dbReference type="Pfam" id="PF25043"/>
    </source>
</evidence>
<proteinExistence type="predicted"/>
<feature type="compositionally biased region" description="Polar residues" evidence="1">
    <location>
        <begin position="1"/>
        <end position="15"/>
    </location>
</feature>
<evidence type="ECO:0000259" key="2">
    <source>
        <dbReference type="Pfam" id="PF11443"/>
    </source>
</evidence>
<keyword evidence="5" id="KW-1185">Reference proteome</keyword>
<name>A0A9W7E663_9STRA</name>
<dbReference type="InterPro" id="IPR011205">
    <property type="entry name" value="UCP015417_vWA"/>
</dbReference>
<dbReference type="PANTHER" id="PTHR31373">
    <property type="entry name" value="OS06G0652100 PROTEIN"/>
    <property type="match status" value="1"/>
</dbReference>
<feature type="region of interest" description="Disordered" evidence="1">
    <location>
        <begin position="1"/>
        <end position="32"/>
    </location>
</feature>
<dbReference type="PANTHER" id="PTHR31373:SF27">
    <property type="entry name" value="TROVE DOMAIN-CONTAINING PROTEIN"/>
    <property type="match status" value="1"/>
</dbReference>
<organism evidence="4 5">
    <name type="scientific">Triparma strigata</name>
    <dbReference type="NCBI Taxonomy" id="1606541"/>
    <lineage>
        <taxon>Eukaryota</taxon>
        <taxon>Sar</taxon>
        <taxon>Stramenopiles</taxon>
        <taxon>Ochrophyta</taxon>
        <taxon>Bolidophyceae</taxon>
        <taxon>Parmales</taxon>
        <taxon>Triparmaceae</taxon>
        <taxon>Triparma</taxon>
    </lineage>
</organism>
<evidence type="ECO:0000313" key="4">
    <source>
        <dbReference type="EMBL" id="GMH67068.1"/>
    </source>
</evidence>
<comment type="caution">
    <text evidence="4">The sequence shown here is derived from an EMBL/GenBank/DDBJ whole genome shotgun (WGS) entry which is preliminary data.</text>
</comment>
<dbReference type="Pfam" id="PF11443">
    <property type="entry name" value="DUF2828"/>
    <property type="match status" value="1"/>
</dbReference>
<sequence>MSTANKRAKPSSPSAFNAGALSHPSNTRGIGENGHAEVTRAELKDDLLYLFDKSVRGVDFSEVSSLATSLLTSAASREEVQDLFLLAFQTRWPRGGKGEKLIFYQLVNVLFKHLPSATLSVLDLLPHFGYWKDPMLLLKECFITNRLSSDASLDLLKTKCYAMYATQLAADHAELLAARSASPPRNPSLSFAAKFAPTENKEFDKLFKCVEPIACLMFPPAPDAKNAKKASIKRYRQTCSELRAALEVPEVKECAGKFSEINFERVTSLCLNRKMKSFLNERLKDSKMRLGGYDETGDRYPENEDRVAARKHLLDLILKKGSVKGKDLFPHELVENCQKGGYNGMSTGVKAVVNAQWVAMRENVVKMAEERKEALAAKADPADAVAVAPQEPLDLGKIICMADVSGSMSGTPMSVSIAMGILLSEICHPAFRDLVLTFHENPTFHDLKGCNNFVEKCQSLQRAPWGGSTDFEKAFNLILDVIERQKLKQEDIPDLMVVSDMQFNETSGYGGYGFGFGGGSGGSKPWATASEKIKGAFADLGKKMWGKPFEMPNVIFWNVRSGTAGVPANSDDEGVALLSGYSPALMKFVLSGDMMEEVIDIVVDEETGEVTKVKRKINPKEALRKVLDDEGLTVVVEKLEGAGCLETEWVLVGSGAEGAKKE</sequence>
<dbReference type="InterPro" id="IPR058580">
    <property type="entry name" value="DUF2828"/>
</dbReference>
<dbReference type="InterPro" id="IPR036465">
    <property type="entry name" value="vWFA_dom_sf"/>
</dbReference>
<dbReference type="OrthoDB" id="1149618at2759"/>
<protein>
    <submittedName>
        <fullName evidence="4">Uncharacterized protein</fullName>
    </submittedName>
</protein>
<reference evidence="5" key="1">
    <citation type="journal article" date="2023" name="Commun. Biol.">
        <title>Genome analysis of Parmales, the sister group of diatoms, reveals the evolutionary specialization of diatoms from phago-mixotrophs to photoautotrophs.</title>
        <authorList>
            <person name="Ban H."/>
            <person name="Sato S."/>
            <person name="Yoshikawa S."/>
            <person name="Yamada K."/>
            <person name="Nakamura Y."/>
            <person name="Ichinomiya M."/>
            <person name="Sato N."/>
            <person name="Blanc-Mathieu R."/>
            <person name="Endo H."/>
            <person name="Kuwata A."/>
            <person name="Ogata H."/>
        </authorList>
    </citation>
    <scope>NUCLEOTIDE SEQUENCE [LARGE SCALE GENOMIC DNA]</scope>
    <source>
        <strain evidence="5">NIES 3701</strain>
    </source>
</reference>
<gene>
    <name evidence="4" type="ORF">TrST_g529</name>
</gene>
<dbReference type="InterPro" id="IPR056690">
    <property type="entry name" value="DUF7788"/>
</dbReference>
<dbReference type="EMBL" id="BRXY01000114">
    <property type="protein sequence ID" value="GMH67068.1"/>
    <property type="molecule type" value="Genomic_DNA"/>
</dbReference>
<feature type="domain" description="DUF2828" evidence="2">
    <location>
        <begin position="143"/>
        <end position="280"/>
    </location>
</feature>
<feature type="domain" description="DUF7788" evidence="3">
    <location>
        <begin position="399"/>
        <end position="625"/>
    </location>
</feature>
<accession>A0A9W7E663</accession>
<dbReference type="Gene3D" id="3.40.50.410">
    <property type="entry name" value="von Willebrand factor, type A domain"/>
    <property type="match status" value="1"/>
</dbReference>
<evidence type="ECO:0000313" key="5">
    <source>
        <dbReference type="Proteomes" id="UP001165085"/>
    </source>
</evidence>
<dbReference type="AlphaFoldDB" id="A0A9W7E663"/>
<dbReference type="Pfam" id="PF25043">
    <property type="entry name" value="DUF7788"/>
    <property type="match status" value="1"/>
</dbReference>
<dbReference type="SUPFAM" id="SSF53300">
    <property type="entry name" value="vWA-like"/>
    <property type="match status" value="1"/>
</dbReference>
<dbReference type="Proteomes" id="UP001165085">
    <property type="component" value="Unassembled WGS sequence"/>
</dbReference>
<evidence type="ECO:0000256" key="1">
    <source>
        <dbReference type="SAM" id="MobiDB-lite"/>
    </source>
</evidence>